<evidence type="ECO:0000313" key="4">
    <source>
        <dbReference type="Proteomes" id="UP001596390"/>
    </source>
</evidence>
<dbReference type="InterPro" id="IPR002347">
    <property type="entry name" value="SDR_fam"/>
</dbReference>
<evidence type="ECO:0000256" key="2">
    <source>
        <dbReference type="RuleBase" id="RU000363"/>
    </source>
</evidence>
<proteinExistence type="inferred from homology"/>
<protein>
    <submittedName>
        <fullName evidence="3">SDR family NAD(P)-dependent oxidoreductase</fullName>
    </submittedName>
</protein>
<dbReference type="RefSeq" id="WP_267663438.1">
    <property type="nucleotide sequence ID" value="NZ_JAODIX010000027.1"/>
</dbReference>
<dbReference type="PRINTS" id="PR00081">
    <property type="entry name" value="GDHRDH"/>
</dbReference>
<dbReference type="Gene3D" id="3.40.50.720">
    <property type="entry name" value="NAD(P)-binding Rossmann-like Domain"/>
    <property type="match status" value="1"/>
</dbReference>
<name>A0ABD5YDC3_9EURY</name>
<evidence type="ECO:0000256" key="1">
    <source>
        <dbReference type="ARBA" id="ARBA00006484"/>
    </source>
</evidence>
<dbReference type="AlphaFoldDB" id="A0ABD5YDC3"/>
<dbReference type="PRINTS" id="PR00080">
    <property type="entry name" value="SDRFAMILY"/>
</dbReference>
<organism evidence="3 4">
    <name type="scientific">Halorubrum yunnanense</name>
    <dbReference type="NCBI Taxonomy" id="1526162"/>
    <lineage>
        <taxon>Archaea</taxon>
        <taxon>Methanobacteriati</taxon>
        <taxon>Methanobacteriota</taxon>
        <taxon>Stenosarchaea group</taxon>
        <taxon>Halobacteria</taxon>
        <taxon>Halobacteriales</taxon>
        <taxon>Haloferacaceae</taxon>
        <taxon>Halorubrum</taxon>
    </lineage>
</organism>
<dbReference type="EMBL" id="JBHSZZ010000027">
    <property type="protein sequence ID" value="MFC7186432.1"/>
    <property type="molecule type" value="Genomic_DNA"/>
</dbReference>
<dbReference type="InterPro" id="IPR036291">
    <property type="entry name" value="NAD(P)-bd_dom_sf"/>
</dbReference>
<keyword evidence="4" id="KW-1185">Reference proteome</keyword>
<sequence length="238" mass="25272">MADTPPDVDLKSDLTDDVALVTGANRGIGAKIATKLADLGATVYAGARDPTDVTAPNQHAIKLDVTAEEEIQSAVDTIEQEEGSLDILVNNAGIFPRSGPLHEMERADFDRTMAVNLRGPVLLTKQALPLLLDSHSGRVVSMSSGLGQFTDGQMDGQYPAYRLSKVGIGGLTAYLDGEYGDQGLIANAVSPGWVQTDMGGDRAPRSPSKGAETPVWLSQFARGSPAGKLWKDKEQIPW</sequence>
<reference evidence="3 4" key="1">
    <citation type="journal article" date="2019" name="Int. J. Syst. Evol. Microbiol.">
        <title>The Global Catalogue of Microorganisms (GCM) 10K type strain sequencing project: providing services to taxonomists for standard genome sequencing and annotation.</title>
        <authorList>
            <consortium name="The Broad Institute Genomics Platform"/>
            <consortium name="The Broad Institute Genome Sequencing Center for Infectious Disease"/>
            <person name="Wu L."/>
            <person name="Ma J."/>
        </authorList>
    </citation>
    <scope>NUCLEOTIDE SEQUENCE [LARGE SCALE GENOMIC DNA]</scope>
    <source>
        <strain evidence="3 4">Q85</strain>
    </source>
</reference>
<evidence type="ECO:0000313" key="3">
    <source>
        <dbReference type="EMBL" id="MFC7186432.1"/>
    </source>
</evidence>
<dbReference type="SUPFAM" id="SSF51735">
    <property type="entry name" value="NAD(P)-binding Rossmann-fold domains"/>
    <property type="match status" value="1"/>
</dbReference>
<dbReference type="Pfam" id="PF00106">
    <property type="entry name" value="adh_short"/>
    <property type="match status" value="1"/>
</dbReference>
<comment type="caution">
    <text evidence="3">The sequence shown here is derived from an EMBL/GenBank/DDBJ whole genome shotgun (WGS) entry which is preliminary data.</text>
</comment>
<dbReference type="PANTHER" id="PTHR42760">
    <property type="entry name" value="SHORT-CHAIN DEHYDROGENASES/REDUCTASES FAMILY MEMBER"/>
    <property type="match status" value="1"/>
</dbReference>
<dbReference type="Proteomes" id="UP001596390">
    <property type="component" value="Unassembled WGS sequence"/>
</dbReference>
<comment type="similarity">
    <text evidence="1 2">Belongs to the short-chain dehydrogenases/reductases (SDR) family.</text>
</comment>
<accession>A0ABD5YDC3</accession>
<gene>
    <name evidence="3" type="ORF">ACFQMK_05905</name>
</gene>